<reference evidence="9 10" key="1">
    <citation type="submission" date="2016-11" db="EMBL/GenBank/DDBJ databases">
        <authorList>
            <person name="Jaros S."/>
            <person name="Januszkiewicz K."/>
            <person name="Wedrychowicz H."/>
        </authorList>
    </citation>
    <scope>NUCLEOTIDE SEQUENCE [LARGE SCALE GENOMIC DNA]</scope>
    <source>
        <strain evidence="9 10">DSM 9705</strain>
    </source>
</reference>
<dbReference type="Proteomes" id="UP000184139">
    <property type="component" value="Unassembled WGS sequence"/>
</dbReference>
<feature type="binding site" evidence="7">
    <location>
        <position position="81"/>
    </location>
    <ligand>
        <name>Mg(2+)</name>
        <dbReference type="ChEBI" id="CHEBI:18420"/>
        <label>1</label>
        <note>catalytic</note>
    </ligand>
</feature>
<dbReference type="EMBL" id="FQXS01000009">
    <property type="protein sequence ID" value="SHH78995.1"/>
    <property type="molecule type" value="Genomic_DNA"/>
</dbReference>
<sequence length="259" mass="28747">MLDFIREHIRVAGDICRRGQRSLSIDEVDFKESRKDLVTRFDQAVERYLVERIGERFPDHDIIGEEEGERLSGSEYCWIIDPIDGTTSFCYKQPFYAVSIGLRRGTEMVAAGIYAPALEQLFLAERGGGAFLNDERLKVTSCARFDEAVLATGFACLRSGLQHNNLVYLVELLPAIRDIRRCGSAALDLAYVAAGKLDGFWELNLNLYDIAAGILLVTEAGGTVTDFYGGNAFPARGIVATNGLIDRQLLDYTGRYGEP</sequence>
<keyword evidence="6 7" id="KW-0460">Magnesium</keyword>
<dbReference type="GO" id="GO:0008934">
    <property type="term" value="F:inositol monophosphate 1-phosphatase activity"/>
    <property type="evidence" value="ECO:0007669"/>
    <property type="project" value="InterPro"/>
</dbReference>
<dbReference type="GO" id="GO:0046854">
    <property type="term" value="P:phosphatidylinositol phosphate biosynthetic process"/>
    <property type="evidence" value="ECO:0007669"/>
    <property type="project" value="InterPro"/>
</dbReference>
<evidence type="ECO:0000313" key="10">
    <source>
        <dbReference type="Proteomes" id="UP000184139"/>
    </source>
</evidence>
<dbReference type="EC" id="3.1.3.25" evidence="8"/>
<dbReference type="STRING" id="1121409.SAMN02745124_01935"/>
<dbReference type="GO" id="GO:0006020">
    <property type="term" value="P:inositol metabolic process"/>
    <property type="evidence" value="ECO:0007669"/>
    <property type="project" value="TreeGrafter"/>
</dbReference>
<dbReference type="PROSITE" id="PS00629">
    <property type="entry name" value="IMP_1"/>
    <property type="match status" value="1"/>
</dbReference>
<dbReference type="InterPro" id="IPR020583">
    <property type="entry name" value="Inositol_monoP_metal-BS"/>
</dbReference>
<dbReference type="InterPro" id="IPR033942">
    <property type="entry name" value="IMPase"/>
</dbReference>
<keyword evidence="5 8" id="KW-0378">Hydrolase</keyword>
<feature type="binding site" evidence="7">
    <location>
        <position position="84"/>
    </location>
    <ligand>
        <name>Mg(2+)</name>
        <dbReference type="ChEBI" id="CHEBI:18420"/>
        <label>1</label>
        <note>catalytic</note>
    </ligand>
</feature>
<dbReference type="FunFam" id="3.30.540.10:FF:000003">
    <property type="entry name" value="Inositol-1-monophosphatase"/>
    <property type="match status" value="1"/>
</dbReference>
<evidence type="ECO:0000256" key="4">
    <source>
        <dbReference type="ARBA" id="ARBA00022723"/>
    </source>
</evidence>
<dbReference type="AlphaFoldDB" id="A0A1M5VUQ7"/>
<evidence type="ECO:0000256" key="2">
    <source>
        <dbReference type="ARBA" id="ARBA00001946"/>
    </source>
</evidence>
<protein>
    <recommendedName>
        <fullName evidence="8">Inositol-1-monophosphatase</fullName>
        <ecNumber evidence="8">3.1.3.25</ecNumber>
    </recommendedName>
</protein>
<dbReference type="PRINTS" id="PR00377">
    <property type="entry name" value="IMPHPHTASES"/>
</dbReference>
<comment type="similarity">
    <text evidence="3 8">Belongs to the inositol monophosphatase superfamily.</text>
</comment>
<evidence type="ECO:0000256" key="8">
    <source>
        <dbReference type="RuleBase" id="RU364068"/>
    </source>
</evidence>
<name>A0A1M5VUQ7_9BACT</name>
<dbReference type="OrthoDB" id="9785695at2"/>
<dbReference type="RefSeq" id="WP_073375561.1">
    <property type="nucleotide sequence ID" value="NZ_FQXS01000009.1"/>
</dbReference>
<feature type="binding site" evidence="7">
    <location>
        <position position="209"/>
    </location>
    <ligand>
        <name>Mg(2+)</name>
        <dbReference type="ChEBI" id="CHEBI:18420"/>
        <label>1</label>
        <note>catalytic</note>
    </ligand>
</feature>
<evidence type="ECO:0000256" key="7">
    <source>
        <dbReference type="PIRSR" id="PIRSR600760-2"/>
    </source>
</evidence>
<evidence type="ECO:0000313" key="9">
    <source>
        <dbReference type="EMBL" id="SHH78995.1"/>
    </source>
</evidence>
<evidence type="ECO:0000256" key="5">
    <source>
        <dbReference type="ARBA" id="ARBA00022801"/>
    </source>
</evidence>
<accession>A0A1M5VUQ7</accession>
<keyword evidence="4 7" id="KW-0479">Metal-binding</keyword>
<dbReference type="InterPro" id="IPR020550">
    <property type="entry name" value="Inositol_monophosphatase_CS"/>
</dbReference>
<feature type="binding site" evidence="7">
    <location>
        <position position="65"/>
    </location>
    <ligand>
        <name>Mg(2+)</name>
        <dbReference type="ChEBI" id="CHEBI:18420"/>
        <label>1</label>
        <note>catalytic</note>
    </ligand>
</feature>
<dbReference type="Pfam" id="PF00459">
    <property type="entry name" value="Inositol_P"/>
    <property type="match status" value="1"/>
</dbReference>
<feature type="binding site" evidence="7">
    <location>
        <position position="83"/>
    </location>
    <ligand>
        <name>Mg(2+)</name>
        <dbReference type="ChEBI" id="CHEBI:18420"/>
        <label>1</label>
        <note>catalytic</note>
    </ligand>
</feature>
<evidence type="ECO:0000256" key="1">
    <source>
        <dbReference type="ARBA" id="ARBA00001033"/>
    </source>
</evidence>
<proteinExistence type="inferred from homology"/>
<comment type="catalytic activity">
    <reaction evidence="1 8">
        <text>a myo-inositol phosphate + H2O = myo-inositol + phosphate</text>
        <dbReference type="Rhea" id="RHEA:24056"/>
        <dbReference type="ChEBI" id="CHEBI:15377"/>
        <dbReference type="ChEBI" id="CHEBI:17268"/>
        <dbReference type="ChEBI" id="CHEBI:43474"/>
        <dbReference type="ChEBI" id="CHEBI:84139"/>
        <dbReference type="EC" id="3.1.3.25"/>
    </reaction>
</comment>
<dbReference type="PANTHER" id="PTHR20854:SF4">
    <property type="entry name" value="INOSITOL-1-MONOPHOSPHATASE-RELATED"/>
    <property type="match status" value="1"/>
</dbReference>
<comment type="cofactor">
    <cofactor evidence="2 7 8">
        <name>Mg(2+)</name>
        <dbReference type="ChEBI" id="CHEBI:18420"/>
    </cofactor>
</comment>
<dbReference type="FunFam" id="3.40.190.80:FF:000020">
    <property type="entry name" value="Fructose-1,6-bisphosphatase/inositol-1-monophosphatase"/>
    <property type="match status" value="1"/>
</dbReference>
<organism evidence="9 10">
    <name type="scientific">Desulfofustis glycolicus DSM 9705</name>
    <dbReference type="NCBI Taxonomy" id="1121409"/>
    <lineage>
        <taxon>Bacteria</taxon>
        <taxon>Pseudomonadati</taxon>
        <taxon>Thermodesulfobacteriota</taxon>
        <taxon>Desulfobulbia</taxon>
        <taxon>Desulfobulbales</taxon>
        <taxon>Desulfocapsaceae</taxon>
        <taxon>Desulfofustis</taxon>
    </lineage>
</organism>
<dbReference type="GO" id="GO:0007165">
    <property type="term" value="P:signal transduction"/>
    <property type="evidence" value="ECO:0007669"/>
    <property type="project" value="TreeGrafter"/>
</dbReference>
<dbReference type="CDD" id="cd01639">
    <property type="entry name" value="IMPase"/>
    <property type="match status" value="1"/>
</dbReference>
<dbReference type="InterPro" id="IPR000760">
    <property type="entry name" value="Inositol_monophosphatase-like"/>
</dbReference>
<evidence type="ECO:0000256" key="6">
    <source>
        <dbReference type="ARBA" id="ARBA00022842"/>
    </source>
</evidence>
<dbReference type="PANTHER" id="PTHR20854">
    <property type="entry name" value="INOSITOL MONOPHOSPHATASE"/>
    <property type="match status" value="1"/>
</dbReference>
<dbReference type="Gene3D" id="3.30.540.10">
    <property type="entry name" value="Fructose-1,6-Bisphosphatase, subunit A, domain 1"/>
    <property type="match status" value="1"/>
</dbReference>
<dbReference type="PROSITE" id="PS00630">
    <property type="entry name" value="IMP_2"/>
    <property type="match status" value="1"/>
</dbReference>
<dbReference type="GO" id="GO:0046872">
    <property type="term" value="F:metal ion binding"/>
    <property type="evidence" value="ECO:0007669"/>
    <property type="project" value="UniProtKB-KW"/>
</dbReference>
<evidence type="ECO:0000256" key="3">
    <source>
        <dbReference type="ARBA" id="ARBA00009759"/>
    </source>
</evidence>
<dbReference type="Gene3D" id="3.40.190.80">
    <property type="match status" value="1"/>
</dbReference>
<dbReference type="SUPFAM" id="SSF56655">
    <property type="entry name" value="Carbohydrate phosphatase"/>
    <property type="match status" value="1"/>
</dbReference>
<keyword evidence="10" id="KW-1185">Reference proteome</keyword>
<gene>
    <name evidence="9" type="ORF">SAMN02745124_01935</name>
</gene>